<evidence type="ECO:0000256" key="3">
    <source>
        <dbReference type="SAM" id="SignalP"/>
    </source>
</evidence>
<dbReference type="SUPFAM" id="SSF51735">
    <property type="entry name" value="NAD(P)-binding Rossmann-fold domains"/>
    <property type="match status" value="1"/>
</dbReference>
<comment type="similarity">
    <text evidence="1">Belongs to the short-chain dehydrogenases/reductases (SDR) family.</text>
</comment>
<dbReference type="InterPro" id="IPR002347">
    <property type="entry name" value="SDR_fam"/>
</dbReference>
<evidence type="ECO:0000256" key="1">
    <source>
        <dbReference type="ARBA" id="ARBA00006484"/>
    </source>
</evidence>
<dbReference type="Pfam" id="PF13561">
    <property type="entry name" value="adh_short_C2"/>
    <property type="match status" value="1"/>
</dbReference>
<reference evidence="4 5" key="1">
    <citation type="journal article" date="2012" name="Genome Biol.">
        <title>Genome and low-iron response of an oceanic diatom adapted to chronic iron limitation.</title>
        <authorList>
            <person name="Lommer M."/>
            <person name="Specht M."/>
            <person name="Roy A.S."/>
            <person name="Kraemer L."/>
            <person name="Andreson R."/>
            <person name="Gutowska M.A."/>
            <person name="Wolf J."/>
            <person name="Bergner S.V."/>
            <person name="Schilhabel M.B."/>
            <person name="Klostermeier U.C."/>
            <person name="Beiko R.G."/>
            <person name="Rosenstiel P."/>
            <person name="Hippler M."/>
            <person name="Laroche J."/>
        </authorList>
    </citation>
    <scope>NUCLEOTIDE SEQUENCE [LARGE SCALE GENOMIC DNA]</scope>
    <source>
        <strain evidence="4 5">CCMP1005</strain>
    </source>
</reference>
<name>K0RHZ5_THAOC</name>
<dbReference type="InterPro" id="IPR036291">
    <property type="entry name" value="NAD(P)-bd_dom_sf"/>
</dbReference>
<dbReference type="Gene3D" id="3.40.50.720">
    <property type="entry name" value="NAD(P)-binding Rossmann-like Domain"/>
    <property type="match status" value="1"/>
</dbReference>
<dbReference type="OMA" id="NWHESGW"/>
<dbReference type="PANTHER" id="PTHR43639:SF1">
    <property type="entry name" value="SHORT-CHAIN DEHYDROGENASE_REDUCTASE FAMILY PROTEIN"/>
    <property type="match status" value="1"/>
</dbReference>
<dbReference type="EMBL" id="AGNL01047909">
    <property type="protein sequence ID" value="EJK46192.1"/>
    <property type="molecule type" value="Genomic_DNA"/>
</dbReference>
<dbReference type="PRINTS" id="PR00081">
    <property type="entry name" value="GDHRDH"/>
</dbReference>
<accession>K0RHZ5</accession>
<comment type="caution">
    <text evidence="4">The sequence shown here is derived from an EMBL/GenBank/DDBJ whole genome shotgun (WGS) entry which is preliminary data.</text>
</comment>
<organism evidence="4 5">
    <name type="scientific">Thalassiosira oceanica</name>
    <name type="common">Marine diatom</name>
    <dbReference type="NCBI Taxonomy" id="159749"/>
    <lineage>
        <taxon>Eukaryota</taxon>
        <taxon>Sar</taxon>
        <taxon>Stramenopiles</taxon>
        <taxon>Ochrophyta</taxon>
        <taxon>Bacillariophyta</taxon>
        <taxon>Coscinodiscophyceae</taxon>
        <taxon>Thalassiosirophycidae</taxon>
        <taxon>Thalassiosirales</taxon>
        <taxon>Thalassiosiraceae</taxon>
        <taxon>Thalassiosira</taxon>
    </lineage>
</organism>
<dbReference type="eggNOG" id="KOG0725">
    <property type="taxonomic scope" value="Eukaryota"/>
</dbReference>
<evidence type="ECO:0000256" key="2">
    <source>
        <dbReference type="ARBA" id="ARBA00023002"/>
    </source>
</evidence>
<protein>
    <recommendedName>
        <fullName evidence="6">Ketoreductase (KR) domain-containing protein</fullName>
    </recommendedName>
</protein>
<keyword evidence="3" id="KW-0732">Signal</keyword>
<feature type="chain" id="PRO_5003837047" description="Ketoreductase (KR) domain-containing protein" evidence="3">
    <location>
        <begin position="21"/>
        <end position="310"/>
    </location>
</feature>
<dbReference type="Pfam" id="PF00106">
    <property type="entry name" value="adh_short"/>
    <property type="match status" value="1"/>
</dbReference>
<dbReference type="GO" id="GO:0016491">
    <property type="term" value="F:oxidoreductase activity"/>
    <property type="evidence" value="ECO:0007669"/>
    <property type="project" value="UniProtKB-KW"/>
</dbReference>
<dbReference type="PANTHER" id="PTHR43639">
    <property type="entry name" value="OXIDOREDUCTASE, SHORT-CHAIN DEHYDROGENASE/REDUCTASE FAMILY (AFU_ORTHOLOGUE AFUA_5G02870)"/>
    <property type="match status" value="1"/>
</dbReference>
<feature type="signal peptide" evidence="3">
    <location>
        <begin position="1"/>
        <end position="20"/>
    </location>
</feature>
<dbReference type="Proteomes" id="UP000266841">
    <property type="component" value="Unassembled WGS sequence"/>
</dbReference>
<dbReference type="AlphaFoldDB" id="K0RHZ5"/>
<proteinExistence type="inferred from homology"/>
<evidence type="ECO:0000313" key="4">
    <source>
        <dbReference type="EMBL" id="EJK46192.1"/>
    </source>
</evidence>
<keyword evidence="2" id="KW-0560">Oxidoreductase</keyword>
<evidence type="ECO:0000313" key="5">
    <source>
        <dbReference type="Proteomes" id="UP000266841"/>
    </source>
</evidence>
<dbReference type="OrthoDB" id="836at2759"/>
<evidence type="ECO:0008006" key="6">
    <source>
        <dbReference type="Google" id="ProtNLM"/>
    </source>
</evidence>
<gene>
    <name evidence="4" type="ORF">THAOC_35151</name>
</gene>
<keyword evidence="5" id="KW-1185">Reference proteome</keyword>
<sequence>MKHLLLTMTSTVRIIGAGVAAMTPAAAGRPFAIVTGGTRGIGSGIATVLSEEGYDLLLTYNSDKEAADEFVSSLSSKDEDLRAECVAGDISLCETRDEIFAVVDAMRSDGGRLEVVVHNAGQYVGITSSNSQGIEARQISFGDGSLLGEDGRADLEVMRYYQRMYGEAWVDLLERSLVRMDGPGTIVGISSPGVTSSLYGPDPSYSMPGSGKSLMEYSARVYALKAAEKGINVNIIVPGVTLTDAWRRLAGKRGMEGEDLVKGVVGRMVPMKRQTTPRDIGNAVRFLSSDTGRMVTGITFPLEGGLHLRA</sequence>